<evidence type="ECO:0000256" key="1">
    <source>
        <dbReference type="ARBA" id="ARBA00004141"/>
    </source>
</evidence>
<evidence type="ECO:0000313" key="14">
    <source>
        <dbReference type="EMBL" id="KAK4131432.1"/>
    </source>
</evidence>
<feature type="transmembrane region" description="Helical" evidence="11">
    <location>
        <begin position="186"/>
        <end position="207"/>
    </location>
</feature>
<feature type="transmembrane region" description="Helical" evidence="11">
    <location>
        <begin position="24"/>
        <end position="48"/>
    </location>
</feature>
<dbReference type="GO" id="GO:0005743">
    <property type="term" value="C:mitochondrial inner membrane"/>
    <property type="evidence" value="ECO:0007669"/>
    <property type="project" value="TreeGrafter"/>
</dbReference>
<dbReference type="EMBL" id="MU853424">
    <property type="protein sequence ID" value="KAK4131432.1"/>
    <property type="molecule type" value="Genomic_DNA"/>
</dbReference>
<dbReference type="PROSITE" id="PS50893">
    <property type="entry name" value="ABC_TRANSPORTER_2"/>
    <property type="match status" value="2"/>
</dbReference>
<feature type="transmembrane region" description="Helical" evidence="11">
    <location>
        <begin position="306"/>
        <end position="334"/>
    </location>
</feature>
<feature type="transmembrane region" description="Helical" evidence="11">
    <location>
        <begin position="86"/>
        <end position="110"/>
    </location>
</feature>
<proteinExistence type="inferred from homology"/>
<evidence type="ECO:0000256" key="4">
    <source>
        <dbReference type="ARBA" id="ARBA00022692"/>
    </source>
</evidence>
<evidence type="ECO:0000256" key="9">
    <source>
        <dbReference type="ARBA" id="ARBA00023136"/>
    </source>
</evidence>
<evidence type="ECO:0000259" key="13">
    <source>
        <dbReference type="PROSITE" id="PS50929"/>
    </source>
</evidence>
<evidence type="ECO:0000256" key="6">
    <source>
        <dbReference type="ARBA" id="ARBA00022741"/>
    </source>
</evidence>
<dbReference type="Pfam" id="PF00005">
    <property type="entry name" value="ABC_tran"/>
    <property type="match status" value="2"/>
</dbReference>
<accession>A0AAN6UED3</accession>
<dbReference type="Gene3D" id="1.20.1560.10">
    <property type="entry name" value="ABC transporter type 1, transmembrane domain"/>
    <property type="match status" value="2"/>
</dbReference>
<reference evidence="14" key="2">
    <citation type="submission" date="2023-05" db="EMBL/GenBank/DDBJ databases">
        <authorList>
            <consortium name="Lawrence Berkeley National Laboratory"/>
            <person name="Steindorff A."/>
            <person name="Hensen N."/>
            <person name="Bonometti L."/>
            <person name="Westerberg I."/>
            <person name="Brannstrom I.O."/>
            <person name="Guillou S."/>
            <person name="Cros-Aarteil S."/>
            <person name="Calhoun S."/>
            <person name="Haridas S."/>
            <person name="Kuo A."/>
            <person name="Mondo S."/>
            <person name="Pangilinan J."/>
            <person name="Riley R."/>
            <person name="Labutti K."/>
            <person name="Andreopoulos B."/>
            <person name="Lipzen A."/>
            <person name="Chen C."/>
            <person name="Yanf M."/>
            <person name="Daum C."/>
            <person name="Ng V."/>
            <person name="Clum A."/>
            <person name="Ohm R."/>
            <person name="Martin F."/>
            <person name="Silar P."/>
            <person name="Natvig D."/>
            <person name="Lalanne C."/>
            <person name="Gautier V."/>
            <person name="Ament-Velasquez S.L."/>
            <person name="Kruys A."/>
            <person name="Hutchinson M.I."/>
            <person name="Powell A.J."/>
            <person name="Barry K."/>
            <person name="Miller A.N."/>
            <person name="Grigoriev I.V."/>
            <person name="Debuchy R."/>
            <person name="Gladieux P."/>
            <person name="Thoren M.H."/>
            <person name="Johannesson H."/>
        </authorList>
    </citation>
    <scope>NUCLEOTIDE SEQUENCE</scope>
    <source>
        <strain evidence="14">CBS 123565</strain>
    </source>
</reference>
<feature type="transmembrane region" description="Helical" evidence="11">
    <location>
        <begin position="755"/>
        <end position="781"/>
    </location>
</feature>
<keyword evidence="6" id="KW-0547">Nucleotide-binding</keyword>
<evidence type="ECO:0000256" key="8">
    <source>
        <dbReference type="ARBA" id="ARBA00022989"/>
    </source>
</evidence>
<dbReference type="InterPro" id="IPR027417">
    <property type="entry name" value="P-loop_NTPase"/>
</dbReference>
<organism evidence="14 15">
    <name type="scientific">Trichocladium antarcticum</name>
    <dbReference type="NCBI Taxonomy" id="1450529"/>
    <lineage>
        <taxon>Eukaryota</taxon>
        <taxon>Fungi</taxon>
        <taxon>Dikarya</taxon>
        <taxon>Ascomycota</taxon>
        <taxon>Pezizomycotina</taxon>
        <taxon>Sordariomycetes</taxon>
        <taxon>Sordariomycetidae</taxon>
        <taxon>Sordariales</taxon>
        <taxon>Chaetomiaceae</taxon>
        <taxon>Trichocladium</taxon>
    </lineage>
</organism>
<name>A0AAN6UED3_9PEZI</name>
<keyword evidence="4 11" id="KW-0812">Transmembrane</keyword>
<feature type="transmembrane region" description="Helical" evidence="11">
    <location>
        <begin position="871"/>
        <end position="896"/>
    </location>
</feature>
<feature type="transmembrane region" description="Helical" evidence="11">
    <location>
        <begin position="801"/>
        <end position="827"/>
    </location>
</feature>
<evidence type="ECO:0000256" key="2">
    <source>
        <dbReference type="ARBA" id="ARBA00007577"/>
    </source>
</evidence>
<dbReference type="Gene3D" id="3.40.50.300">
    <property type="entry name" value="P-loop containing nucleotide triphosphate hydrolases"/>
    <property type="match status" value="2"/>
</dbReference>
<feature type="domain" description="ABC transporter" evidence="12">
    <location>
        <begin position="380"/>
        <end position="660"/>
    </location>
</feature>
<feature type="region of interest" description="Disordered" evidence="10">
    <location>
        <begin position="1066"/>
        <end position="1118"/>
    </location>
</feature>
<feature type="compositionally biased region" description="Low complexity" evidence="10">
    <location>
        <begin position="677"/>
        <end position="692"/>
    </location>
</feature>
<feature type="compositionally biased region" description="Pro residues" evidence="10">
    <location>
        <begin position="1078"/>
        <end position="1089"/>
    </location>
</feature>
<feature type="compositionally biased region" description="Basic and acidic residues" evidence="10">
    <location>
        <begin position="720"/>
        <end position="732"/>
    </location>
</feature>
<dbReference type="PANTHER" id="PTHR43394">
    <property type="entry name" value="ATP-DEPENDENT PERMEASE MDL1, MITOCHONDRIAL"/>
    <property type="match status" value="1"/>
</dbReference>
<evidence type="ECO:0000259" key="12">
    <source>
        <dbReference type="PROSITE" id="PS50893"/>
    </source>
</evidence>
<dbReference type="GO" id="GO:0015421">
    <property type="term" value="F:ABC-type oligopeptide transporter activity"/>
    <property type="evidence" value="ECO:0007669"/>
    <property type="project" value="TreeGrafter"/>
</dbReference>
<comment type="subcellular location">
    <subcellularLocation>
        <location evidence="1">Membrane</location>
        <topology evidence="1">Multi-pass membrane protein</topology>
    </subcellularLocation>
</comment>
<keyword evidence="3" id="KW-0813">Transport</keyword>
<protein>
    <submittedName>
        <fullName evidence="14">ABC transporter-like protein</fullName>
    </submittedName>
</protein>
<keyword evidence="7" id="KW-0067">ATP-binding</keyword>
<feature type="transmembrane region" description="Helical" evidence="11">
    <location>
        <begin position="1021"/>
        <end position="1042"/>
    </location>
</feature>
<feature type="domain" description="ABC transmembrane type-1" evidence="13">
    <location>
        <begin position="759"/>
        <end position="1047"/>
    </location>
</feature>
<dbReference type="InterPro" id="IPR017871">
    <property type="entry name" value="ABC_transporter-like_CS"/>
</dbReference>
<dbReference type="SUPFAM" id="SSF52540">
    <property type="entry name" value="P-loop containing nucleoside triphosphate hydrolases"/>
    <property type="match status" value="2"/>
</dbReference>
<keyword evidence="5" id="KW-0677">Repeat</keyword>
<dbReference type="SUPFAM" id="SSF90123">
    <property type="entry name" value="ABC transporter transmembrane region"/>
    <property type="match status" value="2"/>
</dbReference>
<dbReference type="GO" id="GO:0005524">
    <property type="term" value="F:ATP binding"/>
    <property type="evidence" value="ECO:0007669"/>
    <property type="project" value="UniProtKB-KW"/>
</dbReference>
<dbReference type="CDD" id="cd18578">
    <property type="entry name" value="ABC_6TM_Pgp_ABCB1_D2_like"/>
    <property type="match status" value="1"/>
</dbReference>
<evidence type="ECO:0000256" key="10">
    <source>
        <dbReference type="SAM" id="MobiDB-lite"/>
    </source>
</evidence>
<evidence type="ECO:0000256" key="5">
    <source>
        <dbReference type="ARBA" id="ARBA00022737"/>
    </source>
</evidence>
<dbReference type="InterPro" id="IPR003593">
    <property type="entry name" value="AAA+_ATPase"/>
</dbReference>
<dbReference type="PROSITE" id="PS50929">
    <property type="entry name" value="ABC_TM1F"/>
    <property type="match status" value="2"/>
</dbReference>
<dbReference type="InterPro" id="IPR036640">
    <property type="entry name" value="ABC1_TM_sf"/>
</dbReference>
<feature type="domain" description="ABC transporter" evidence="12">
    <location>
        <begin position="1123"/>
        <end position="1362"/>
    </location>
</feature>
<comment type="caution">
    <text evidence="14">The sequence shown here is derived from an EMBL/GenBank/DDBJ whole genome shotgun (WGS) entry which is preliminary data.</text>
</comment>
<gene>
    <name evidence="14" type="ORF">BT67DRAFT_486035</name>
</gene>
<dbReference type="InterPro" id="IPR039421">
    <property type="entry name" value="Type_1_exporter"/>
</dbReference>
<dbReference type="InterPro" id="IPR003439">
    <property type="entry name" value="ABC_transporter-like_ATP-bd"/>
</dbReference>
<evidence type="ECO:0000313" key="15">
    <source>
        <dbReference type="Proteomes" id="UP001304895"/>
    </source>
</evidence>
<evidence type="ECO:0000256" key="11">
    <source>
        <dbReference type="SAM" id="Phobius"/>
    </source>
</evidence>
<dbReference type="SMART" id="SM00382">
    <property type="entry name" value="AAA"/>
    <property type="match status" value="2"/>
</dbReference>
<feature type="domain" description="ABC transmembrane type-1" evidence="13">
    <location>
        <begin position="28"/>
        <end position="335"/>
    </location>
</feature>
<reference evidence="14" key="1">
    <citation type="journal article" date="2023" name="Mol. Phylogenet. Evol.">
        <title>Genome-scale phylogeny and comparative genomics of the fungal order Sordariales.</title>
        <authorList>
            <person name="Hensen N."/>
            <person name="Bonometti L."/>
            <person name="Westerberg I."/>
            <person name="Brannstrom I.O."/>
            <person name="Guillou S."/>
            <person name="Cros-Aarteil S."/>
            <person name="Calhoun S."/>
            <person name="Haridas S."/>
            <person name="Kuo A."/>
            <person name="Mondo S."/>
            <person name="Pangilinan J."/>
            <person name="Riley R."/>
            <person name="LaButti K."/>
            <person name="Andreopoulos B."/>
            <person name="Lipzen A."/>
            <person name="Chen C."/>
            <person name="Yan M."/>
            <person name="Daum C."/>
            <person name="Ng V."/>
            <person name="Clum A."/>
            <person name="Steindorff A."/>
            <person name="Ohm R.A."/>
            <person name="Martin F."/>
            <person name="Silar P."/>
            <person name="Natvig D.O."/>
            <person name="Lalanne C."/>
            <person name="Gautier V."/>
            <person name="Ament-Velasquez S.L."/>
            <person name="Kruys A."/>
            <person name="Hutchinson M.I."/>
            <person name="Powell A.J."/>
            <person name="Barry K."/>
            <person name="Miller A.N."/>
            <person name="Grigoriev I.V."/>
            <person name="Debuchy R."/>
            <person name="Gladieux P."/>
            <person name="Hiltunen Thoren M."/>
            <person name="Johannesson H."/>
        </authorList>
    </citation>
    <scope>NUCLEOTIDE SEQUENCE</scope>
    <source>
        <strain evidence="14">CBS 123565</strain>
    </source>
</reference>
<feature type="transmembrane region" description="Helical" evidence="11">
    <location>
        <begin position="161"/>
        <end position="180"/>
    </location>
</feature>
<dbReference type="InterPro" id="IPR011527">
    <property type="entry name" value="ABC1_TM_dom"/>
</dbReference>
<sequence length="1367" mass="144623">MKLFSSLGGYARLLLAANPSKRDYGMLATAIVCALAAGVPFPLIGIFFGQLLNNFNEVTCANEADAVAVADAAADAQYQHDANDNILMIVYLAIAQFVLIYAHLTCWTLFGARLAQRLRERYLSNLLRQEPSYFDGLPAGEVAQRLSADIQTIRSGTSEKVGLCLSSVSFFVTAYIVAFIKNTELAAMLISLVPAYFLMSFVGSHYIEKYSGLAADHAAAAASVASEALSNVVVVQAFGASTRLERNFSAALSGSKRAGLKKATAVGIQSGVLYFVAYSANGLAFWQGSRRIAEAAADPGSGGATVGSTFTVIFILIEATMVLSQVAPFVHLFMAATASYDKLRAELDRESQIDGTATTGLSLVPQGGDDPGAPAASFGFELEDVSFAYASRPETTVLDHVSISIPATKHTAIVGLSGSGKSTIAGLVLRLYDTTGGRILVGGHDMRDVNVRELRGLVSLVQQEPSLLDRSLLENIAHGLVNSGNPAHAHLKPTLLGPDLADLARELREEGKALAAAAARRGAVVVEIVRLVEHAAQLADAHGFITRLQHGYGTVVGSSGRLISGGQKQRIALARAVVKDPAVLVLDEATAALDSRSEERIQAALANIAHGRTMLSIAHRLSTITGADNIIVLHKGRVVEQGPHAALMAANGTYADMVRLQTLGASSSAGPGQPAETDPASVASAAPDPVATDVEKKAAQASAASISDAPSPLADETADGGDREREAEREAEPDTPSKSIWALLRGYAPAVRPHLLVILVATVGSVIVGGAFSGEAVIFGNTVESLNICKTPDSIRASGNLFGLMFFVLAIIEFFANIASWAGFGWVTERIVYSVRVLSFRALFEQDMQWHQSRNRNPAVLLSYITRDGNALAGLSGSVIGTLFSITANLVAAVVLTHIVAWRIALVCLALVPLLLGAGLVELHVLGRFEEKHETAYTRSVDIGTEAVASIKTIATLSLEHETLQTYRRSLRGPRRETLAVTVQASLCQAMTYFLGNCVNALAYWWGAKQIIAGNVTTREFLIVVFSLLVSALLWSQMFALAPELSSARAAMARILGLIEMGSDGMQGNVHEASSTTLPPPPPPPPPPTTTTTTAASSLDTEEKTLESTAQPPPHTSPRAAAVEFRNVHFSYPARPDAPVLRGLSLTIPPGTFCALVGPSGAGKSTIISLVERLYTPQSGAILINRSDITASRSTAFRAGIALVPQEAMLFEGTIAFNIGLGAAPGHTATAAEIEAACRLAHIHDVVAALPDGYATRCGPAGARFSGGQRQRLAIARALVRRPGLLILDEPTSALDAESERLLQAGLDTASRGVTVIAIAHRLHTIRRADCIFWIEDGRVVDRGTHEELVARNEAYRANVLHQTVAE</sequence>
<dbReference type="GO" id="GO:0016887">
    <property type="term" value="F:ATP hydrolysis activity"/>
    <property type="evidence" value="ECO:0007669"/>
    <property type="project" value="InterPro"/>
</dbReference>
<dbReference type="PROSITE" id="PS00211">
    <property type="entry name" value="ABC_TRANSPORTER_1"/>
    <property type="match status" value="2"/>
</dbReference>
<comment type="similarity">
    <text evidence="2">Belongs to the ABC transporter superfamily. ABCB family. Multidrug resistance exporter (TC 3.A.1.201) subfamily.</text>
</comment>
<dbReference type="FunFam" id="1.20.1560.10:FF:000057">
    <property type="entry name" value="ABC multidrug transporter SitT"/>
    <property type="match status" value="2"/>
</dbReference>
<evidence type="ECO:0000256" key="7">
    <source>
        <dbReference type="ARBA" id="ARBA00022840"/>
    </source>
</evidence>
<dbReference type="PANTHER" id="PTHR43394:SF11">
    <property type="entry name" value="ATP-BINDING CASSETTE TRANSPORTER"/>
    <property type="match status" value="1"/>
</dbReference>
<feature type="region of interest" description="Disordered" evidence="10">
    <location>
        <begin position="665"/>
        <end position="735"/>
    </location>
</feature>
<keyword evidence="9 11" id="KW-0472">Membrane</keyword>
<feature type="transmembrane region" description="Helical" evidence="11">
    <location>
        <begin position="265"/>
        <end position="286"/>
    </location>
</feature>
<feature type="transmembrane region" description="Helical" evidence="11">
    <location>
        <begin position="902"/>
        <end position="923"/>
    </location>
</feature>
<feature type="compositionally biased region" description="Low complexity" evidence="10">
    <location>
        <begin position="699"/>
        <end position="715"/>
    </location>
</feature>
<dbReference type="GO" id="GO:0090374">
    <property type="term" value="P:oligopeptide export from mitochondrion"/>
    <property type="evidence" value="ECO:0007669"/>
    <property type="project" value="TreeGrafter"/>
</dbReference>
<dbReference type="Proteomes" id="UP001304895">
    <property type="component" value="Unassembled WGS sequence"/>
</dbReference>
<keyword evidence="15" id="KW-1185">Reference proteome</keyword>
<dbReference type="FunFam" id="3.40.50.300:FF:000913">
    <property type="entry name" value="ABC multidrug transporter SitT"/>
    <property type="match status" value="1"/>
</dbReference>
<dbReference type="Pfam" id="PF00664">
    <property type="entry name" value="ABC_membrane"/>
    <property type="match status" value="2"/>
</dbReference>
<keyword evidence="8 11" id="KW-1133">Transmembrane helix</keyword>
<dbReference type="CDD" id="cd18577">
    <property type="entry name" value="ABC_6TM_Pgp_ABCB1_D1_like"/>
    <property type="match status" value="1"/>
</dbReference>
<evidence type="ECO:0000256" key="3">
    <source>
        <dbReference type="ARBA" id="ARBA00022448"/>
    </source>
</evidence>